<proteinExistence type="predicted"/>
<reference evidence="2 3" key="1">
    <citation type="submission" date="2018-05" db="EMBL/GenBank/DDBJ databases">
        <title>Genomic Encyclopedia of Type Strains, Phase IV (KMG-IV): sequencing the most valuable type-strain genomes for metagenomic binning, comparative biology and taxonomic classification.</title>
        <authorList>
            <person name="Goeker M."/>
        </authorList>
    </citation>
    <scope>NUCLEOTIDE SEQUENCE [LARGE SCALE GENOMIC DNA]</scope>
    <source>
        <strain evidence="2 3">DSM 6462</strain>
    </source>
</reference>
<evidence type="ECO:0008006" key="4">
    <source>
        <dbReference type="Google" id="ProtNLM"/>
    </source>
</evidence>
<sequence>MHLNRLALIVAISIAATACQSTNPRGGGFSRSGPPDYVEDQLDNAVSPFPEDDRYGDDSLVPEVGGPM</sequence>
<evidence type="ECO:0000256" key="1">
    <source>
        <dbReference type="SAM" id="MobiDB-lite"/>
    </source>
</evidence>
<dbReference type="PROSITE" id="PS51257">
    <property type="entry name" value="PROKAR_LIPOPROTEIN"/>
    <property type="match status" value="1"/>
</dbReference>
<dbReference type="Proteomes" id="UP000248021">
    <property type="component" value="Unassembled WGS sequence"/>
</dbReference>
<name>A0A2V3UB90_9HYPH</name>
<feature type="region of interest" description="Disordered" evidence="1">
    <location>
        <begin position="20"/>
        <end position="68"/>
    </location>
</feature>
<comment type="caution">
    <text evidence="2">The sequence shown here is derived from an EMBL/GenBank/DDBJ whole genome shotgun (WGS) entry which is preliminary data.</text>
</comment>
<accession>A0A2V3UB90</accession>
<evidence type="ECO:0000313" key="3">
    <source>
        <dbReference type="Proteomes" id="UP000248021"/>
    </source>
</evidence>
<keyword evidence="3" id="KW-1185">Reference proteome</keyword>
<dbReference type="AlphaFoldDB" id="A0A2V3UB90"/>
<organism evidence="2 3">
    <name type="scientific">Chelatococcus asaccharovorans</name>
    <dbReference type="NCBI Taxonomy" id="28210"/>
    <lineage>
        <taxon>Bacteria</taxon>
        <taxon>Pseudomonadati</taxon>
        <taxon>Pseudomonadota</taxon>
        <taxon>Alphaproteobacteria</taxon>
        <taxon>Hyphomicrobiales</taxon>
        <taxon>Chelatococcaceae</taxon>
        <taxon>Chelatococcus</taxon>
    </lineage>
</organism>
<evidence type="ECO:0000313" key="2">
    <source>
        <dbReference type="EMBL" id="PXW61755.1"/>
    </source>
</evidence>
<protein>
    <recommendedName>
        <fullName evidence="4">Lipoprotein</fullName>
    </recommendedName>
</protein>
<dbReference type="EMBL" id="QJJK01000003">
    <property type="protein sequence ID" value="PXW61755.1"/>
    <property type="molecule type" value="Genomic_DNA"/>
</dbReference>
<gene>
    <name evidence="2" type="ORF">C7450_103273</name>
</gene>